<evidence type="ECO:0000256" key="2">
    <source>
        <dbReference type="HAMAP-Rule" id="MF_00048"/>
    </source>
</evidence>
<comment type="similarity">
    <text evidence="1 2">Belongs to the UPF0102 family.</text>
</comment>
<dbReference type="GO" id="GO:0003676">
    <property type="term" value="F:nucleic acid binding"/>
    <property type="evidence" value="ECO:0007669"/>
    <property type="project" value="InterPro"/>
</dbReference>
<dbReference type="Proteomes" id="UP000270411">
    <property type="component" value="Chromosome 1"/>
</dbReference>
<accession>A0A3G8GXW2</accession>
<reference evidence="4" key="1">
    <citation type="submission" date="2018-11" db="EMBL/GenBank/DDBJ databases">
        <title>FDA dAtabase for Regulatory Grade micrObial Sequences (FDA-ARGOS): Supporting development and validation of Infectious Disease Dx tests.</title>
        <authorList>
            <person name="Goldberg B."/>
            <person name="Campos J."/>
            <person name="Tallon L."/>
            <person name="Sadzewicz L."/>
            <person name="Zhao X."/>
            <person name="Vavikolanu K."/>
            <person name="Mehta A."/>
            <person name="Aluvathingal J."/>
            <person name="Nadendla S."/>
            <person name="Geyer C."/>
            <person name="Nandy P."/>
            <person name="Yan Y."/>
            <person name="Sichtig H."/>
        </authorList>
    </citation>
    <scope>NUCLEOTIDE SEQUENCE [LARGE SCALE GENOMIC DNA]</scope>
    <source>
        <strain evidence="4">FDAARGOS_614</strain>
    </source>
</reference>
<dbReference type="PANTHER" id="PTHR34039">
    <property type="entry name" value="UPF0102 PROTEIN YRAN"/>
    <property type="match status" value="1"/>
</dbReference>
<organism evidence="3 4">
    <name type="scientific">Cupriavidus pauculus</name>
    <dbReference type="NCBI Taxonomy" id="82633"/>
    <lineage>
        <taxon>Bacteria</taxon>
        <taxon>Pseudomonadati</taxon>
        <taxon>Pseudomonadota</taxon>
        <taxon>Betaproteobacteria</taxon>
        <taxon>Burkholderiales</taxon>
        <taxon>Burkholderiaceae</taxon>
        <taxon>Cupriavidus</taxon>
    </lineage>
</organism>
<protein>
    <recommendedName>
        <fullName evidence="2">UPF0102 protein EHF44_06260</fullName>
    </recommendedName>
</protein>
<dbReference type="Pfam" id="PF02021">
    <property type="entry name" value="UPF0102"/>
    <property type="match status" value="1"/>
</dbReference>
<dbReference type="NCBIfam" id="TIGR00252">
    <property type="entry name" value="YraN family protein"/>
    <property type="match status" value="1"/>
</dbReference>
<dbReference type="KEGG" id="cpau:EHF44_06260"/>
<dbReference type="PANTHER" id="PTHR34039:SF1">
    <property type="entry name" value="UPF0102 PROTEIN YRAN"/>
    <property type="match status" value="1"/>
</dbReference>
<proteinExistence type="inferred from homology"/>
<evidence type="ECO:0000256" key="1">
    <source>
        <dbReference type="ARBA" id="ARBA00006738"/>
    </source>
</evidence>
<dbReference type="SUPFAM" id="SSF52980">
    <property type="entry name" value="Restriction endonuclease-like"/>
    <property type="match status" value="1"/>
</dbReference>
<name>A0A3G8GXW2_9BURK</name>
<dbReference type="InterPro" id="IPR011856">
    <property type="entry name" value="tRNA_endonuc-like_dom_sf"/>
</dbReference>
<evidence type="ECO:0000313" key="4">
    <source>
        <dbReference type="Proteomes" id="UP000270411"/>
    </source>
</evidence>
<dbReference type="HAMAP" id="MF_00048">
    <property type="entry name" value="UPF0102"/>
    <property type="match status" value="1"/>
</dbReference>
<dbReference type="RefSeq" id="WP_124682962.1">
    <property type="nucleotide sequence ID" value="NZ_CP033969.1"/>
</dbReference>
<dbReference type="Gene3D" id="3.40.1350.10">
    <property type="match status" value="1"/>
</dbReference>
<dbReference type="NCBIfam" id="NF009150">
    <property type="entry name" value="PRK12497.1-3"/>
    <property type="match status" value="1"/>
</dbReference>
<sequence>MNRSFQSTTPGVARTATQAGALAEDRALAYLRRQGLAQVVRNYRCKGGEIDLIMRAADGTLVFVEVRQRRGRGFGGAAQSITPAKQRRVLHAAAHYLATLPSVPPCRVDVVAIEPGRIDWLPGAFDLTSADGNGGADAAS</sequence>
<dbReference type="InterPro" id="IPR011335">
    <property type="entry name" value="Restrct_endonuc-II-like"/>
</dbReference>
<evidence type="ECO:0000313" key="3">
    <source>
        <dbReference type="EMBL" id="AZG13081.1"/>
    </source>
</evidence>
<dbReference type="InterPro" id="IPR003509">
    <property type="entry name" value="UPF0102_YraN-like"/>
</dbReference>
<dbReference type="EMBL" id="CP033969">
    <property type="protein sequence ID" value="AZG13081.1"/>
    <property type="molecule type" value="Genomic_DNA"/>
</dbReference>
<dbReference type="CDD" id="cd20736">
    <property type="entry name" value="PoNe_Nuclease"/>
    <property type="match status" value="1"/>
</dbReference>
<dbReference type="OrthoDB" id="9794876at2"/>
<gene>
    <name evidence="3" type="ORF">EHF44_06260</name>
</gene>
<dbReference type="AlphaFoldDB" id="A0A3G8GXW2"/>